<dbReference type="InterPro" id="IPR001110">
    <property type="entry name" value="UPF0012_CS"/>
</dbReference>
<dbReference type="GO" id="GO:0016787">
    <property type="term" value="F:hydrolase activity"/>
    <property type="evidence" value="ECO:0007669"/>
    <property type="project" value="UniProtKB-KW"/>
</dbReference>
<dbReference type="PROSITE" id="PS50263">
    <property type="entry name" value="CN_HYDROLASE"/>
    <property type="match status" value="1"/>
</dbReference>
<dbReference type="Pfam" id="PF00795">
    <property type="entry name" value="CN_hydrolase"/>
    <property type="match status" value="1"/>
</dbReference>
<gene>
    <name evidence="3" type="ORF">ACFSUQ_02350</name>
</gene>
<comment type="similarity">
    <text evidence="1">Belongs to the carbon-nitrogen hydrolase superfamily. NIT1/NIT2 family.</text>
</comment>
<evidence type="ECO:0000313" key="3">
    <source>
        <dbReference type="EMBL" id="MFD2674141.1"/>
    </source>
</evidence>
<dbReference type="RefSeq" id="WP_066058815.1">
    <property type="nucleotide sequence ID" value="NZ_JBHUNF010000001.1"/>
</dbReference>
<dbReference type="Gene3D" id="3.60.110.10">
    <property type="entry name" value="Carbon-nitrogen hydrolase"/>
    <property type="match status" value="1"/>
</dbReference>
<dbReference type="SUPFAM" id="SSF56317">
    <property type="entry name" value="Carbon-nitrogen hydrolase"/>
    <property type="match status" value="1"/>
</dbReference>
<dbReference type="PANTHER" id="PTHR23088:SF27">
    <property type="entry name" value="DEAMINATED GLUTATHIONE AMIDASE"/>
    <property type="match status" value="1"/>
</dbReference>
<evidence type="ECO:0000256" key="1">
    <source>
        <dbReference type="ARBA" id="ARBA00010613"/>
    </source>
</evidence>
<protein>
    <submittedName>
        <fullName evidence="3">Carbon-nitrogen hydrolase family protein</fullName>
    </submittedName>
</protein>
<dbReference type="InterPro" id="IPR036526">
    <property type="entry name" value="C-N_Hydrolase_sf"/>
</dbReference>
<name>A0ABW5RHG5_9MICO</name>
<feature type="domain" description="CN hydrolase" evidence="2">
    <location>
        <begin position="5"/>
        <end position="253"/>
    </location>
</feature>
<dbReference type="PROSITE" id="PS01227">
    <property type="entry name" value="UPF0012"/>
    <property type="match status" value="1"/>
</dbReference>
<dbReference type="CDD" id="cd07581">
    <property type="entry name" value="nitrilase_3"/>
    <property type="match status" value="1"/>
</dbReference>
<keyword evidence="3" id="KW-0378">Hydrolase</keyword>
<accession>A0ABW5RHG5</accession>
<evidence type="ECO:0000259" key="2">
    <source>
        <dbReference type="PROSITE" id="PS50263"/>
    </source>
</evidence>
<reference evidence="4" key="1">
    <citation type="journal article" date="2019" name="Int. J. Syst. Evol. Microbiol.">
        <title>The Global Catalogue of Microorganisms (GCM) 10K type strain sequencing project: providing services to taxonomists for standard genome sequencing and annotation.</title>
        <authorList>
            <consortium name="The Broad Institute Genomics Platform"/>
            <consortium name="The Broad Institute Genome Sequencing Center for Infectious Disease"/>
            <person name="Wu L."/>
            <person name="Ma J."/>
        </authorList>
    </citation>
    <scope>NUCLEOTIDE SEQUENCE [LARGE SCALE GENOMIC DNA]</scope>
    <source>
        <strain evidence="4">TISTR 1511</strain>
    </source>
</reference>
<dbReference type="InterPro" id="IPR003010">
    <property type="entry name" value="C-N_Hydrolase"/>
</dbReference>
<keyword evidence="4" id="KW-1185">Reference proteome</keyword>
<comment type="caution">
    <text evidence="3">The sequence shown here is derived from an EMBL/GenBank/DDBJ whole genome shotgun (WGS) entry which is preliminary data.</text>
</comment>
<dbReference type="PANTHER" id="PTHR23088">
    <property type="entry name" value="NITRILASE-RELATED"/>
    <property type="match status" value="1"/>
</dbReference>
<organism evidence="3 4">
    <name type="scientific">Gulosibacter bifidus</name>
    <dbReference type="NCBI Taxonomy" id="272239"/>
    <lineage>
        <taxon>Bacteria</taxon>
        <taxon>Bacillati</taxon>
        <taxon>Actinomycetota</taxon>
        <taxon>Actinomycetes</taxon>
        <taxon>Micrococcales</taxon>
        <taxon>Microbacteriaceae</taxon>
        <taxon>Gulosibacter</taxon>
    </lineage>
</organism>
<dbReference type="Proteomes" id="UP001597453">
    <property type="component" value="Unassembled WGS sequence"/>
</dbReference>
<proteinExistence type="inferred from homology"/>
<evidence type="ECO:0000313" key="4">
    <source>
        <dbReference type="Proteomes" id="UP001597453"/>
    </source>
</evidence>
<dbReference type="EMBL" id="JBHUNF010000001">
    <property type="protein sequence ID" value="MFD2674141.1"/>
    <property type="molecule type" value="Genomic_DNA"/>
</dbReference>
<sequence>MSSMLAVAVTQFAPTMDANTNLQRFRDAAATAAARGAKLLVGPEYASGFTAELGDWMGESAQTLDGAFVRELAAIASEFEIAIVAGILVRADDPAERRPYNVCIALSEQGELVASYRKVHLYDAFGASETQWVLPGAPDQAPAVFDLGPFRIGVQTCYDLRFPEVSRRLVDAGANVLAIPAEWVAGPLKEAHWQTLLAARAIENTSYVVAADHPAPVGVGHSTILDPRGVILASLGAERGDTVAWLSKTDLDAAREQNPALRLRQYRIH</sequence>